<dbReference type="EMBL" id="CAAALY010034457">
    <property type="protein sequence ID" value="VEL17847.1"/>
    <property type="molecule type" value="Genomic_DNA"/>
</dbReference>
<dbReference type="PANTHER" id="PTHR10913">
    <property type="entry name" value="FOLLISTATIN-RELATED"/>
    <property type="match status" value="1"/>
</dbReference>
<keyword evidence="1" id="KW-0646">Protease inhibitor</keyword>
<dbReference type="InterPro" id="IPR002350">
    <property type="entry name" value="Kazal_dom"/>
</dbReference>
<dbReference type="GO" id="GO:0004867">
    <property type="term" value="F:serine-type endopeptidase inhibitor activity"/>
    <property type="evidence" value="ECO:0007669"/>
    <property type="project" value="UniProtKB-KW"/>
</dbReference>
<keyword evidence="3" id="KW-1015">Disulfide bond</keyword>
<dbReference type="CDD" id="cd00104">
    <property type="entry name" value="KAZAL_FS"/>
    <property type="match status" value="1"/>
</dbReference>
<organism evidence="5 6">
    <name type="scientific">Protopolystoma xenopodis</name>
    <dbReference type="NCBI Taxonomy" id="117903"/>
    <lineage>
        <taxon>Eukaryota</taxon>
        <taxon>Metazoa</taxon>
        <taxon>Spiralia</taxon>
        <taxon>Lophotrochozoa</taxon>
        <taxon>Platyhelminthes</taxon>
        <taxon>Monogenea</taxon>
        <taxon>Polyopisthocotylea</taxon>
        <taxon>Polystomatidea</taxon>
        <taxon>Polystomatidae</taxon>
        <taxon>Protopolystoma</taxon>
    </lineage>
</organism>
<dbReference type="Proteomes" id="UP000784294">
    <property type="component" value="Unassembled WGS sequence"/>
</dbReference>
<protein>
    <recommendedName>
        <fullName evidence="4">Kazal-like domain-containing protein</fullName>
    </recommendedName>
</protein>
<proteinExistence type="predicted"/>
<dbReference type="PROSITE" id="PS51465">
    <property type="entry name" value="KAZAL_2"/>
    <property type="match status" value="1"/>
</dbReference>
<evidence type="ECO:0000256" key="1">
    <source>
        <dbReference type="ARBA" id="ARBA00022690"/>
    </source>
</evidence>
<evidence type="ECO:0000313" key="6">
    <source>
        <dbReference type="Proteomes" id="UP000784294"/>
    </source>
</evidence>
<evidence type="ECO:0000259" key="4">
    <source>
        <dbReference type="PROSITE" id="PS51465"/>
    </source>
</evidence>
<accession>A0A3S5CFW8</accession>
<sequence>MQTDSNPCIGYACRWPGEVCRVDGTGRAQCLCMRNCPKVIVPVCGSDDVTYDSPCHLEQAACAQKRDIWIVYAGQCCKQ</sequence>
<dbReference type="GO" id="GO:0005576">
    <property type="term" value="C:extracellular region"/>
    <property type="evidence" value="ECO:0007669"/>
    <property type="project" value="TreeGrafter"/>
</dbReference>
<gene>
    <name evidence="5" type="ORF">PXEA_LOCUS11287</name>
</gene>
<dbReference type="OrthoDB" id="6135129at2759"/>
<name>A0A3S5CFW8_9PLAT</name>
<evidence type="ECO:0000313" key="5">
    <source>
        <dbReference type="EMBL" id="VEL17847.1"/>
    </source>
</evidence>
<dbReference type="Gene3D" id="3.30.60.30">
    <property type="match status" value="1"/>
</dbReference>
<dbReference type="FunFam" id="3.30.60.30:FF:000024">
    <property type="entry name" value="Transmembrane agrin"/>
    <property type="match status" value="1"/>
</dbReference>
<keyword evidence="2" id="KW-0722">Serine protease inhibitor</keyword>
<dbReference type="GO" id="GO:0030154">
    <property type="term" value="P:cell differentiation"/>
    <property type="evidence" value="ECO:0007669"/>
    <property type="project" value="TreeGrafter"/>
</dbReference>
<comment type="caution">
    <text evidence="5">The sequence shown here is derived from an EMBL/GenBank/DDBJ whole genome shotgun (WGS) entry which is preliminary data.</text>
</comment>
<dbReference type="SMART" id="SM00280">
    <property type="entry name" value="KAZAL"/>
    <property type="match status" value="1"/>
</dbReference>
<reference evidence="5" key="1">
    <citation type="submission" date="2018-11" db="EMBL/GenBank/DDBJ databases">
        <authorList>
            <consortium name="Pathogen Informatics"/>
        </authorList>
    </citation>
    <scope>NUCLEOTIDE SEQUENCE</scope>
</reference>
<keyword evidence="6" id="KW-1185">Reference proteome</keyword>
<dbReference type="Pfam" id="PF07648">
    <property type="entry name" value="Kazal_2"/>
    <property type="match status" value="1"/>
</dbReference>
<dbReference type="SUPFAM" id="SSF100895">
    <property type="entry name" value="Kazal-type serine protease inhibitors"/>
    <property type="match status" value="1"/>
</dbReference>
<dbReference type="PANTHER" id="PTHR10913:SF45">
    <property type="entry name" value="FOLLISTATIN, ISOFORM A-RELATED"/>
    <property type="match status" value="1"/>
</dbReference>
<dbReference type="InterPro" id="IPR050653">
    <property type="entry name" value="Prot_Inhib_GrowthFact_Antg"/>
</dbReference>
<dbReference type="AlphaFoldDB" id="A0A3S5CFW8"/>
<evidence type="ECO:0000256" key="2">
    <source>
        <dbReference type="ARBA" id="ARBA00022900"/>
    </source>
</evidence>
<feature type="domain" description="Kazal-like" evidence="4">
    <location>
        <begin position="31"/>
        <end position="76"/>
    </location>
</feature>
<evidence type="ECO:0000256" key="3">
    <source>
        <dbReference type="ARBA" id="ARBA00023157"/>
    </source>
</evidence>
<dbReference type="InterPro" id="IPR036058">
    <property type="entry name" value="Kazal_dom_sf"/>
</dbReference>